<evidence type="ECO:0000259" key="5">
    <source>
        <dbReference type="Pfam" id="PF01258"/>
    </source>
</evidence>
<keyword evidence="1" id="KW-0479">Metal-binding</keyword>
<feature type="zinc finger region" description="dksA C4-type" evidence="4">
    <location>
        <begin position="97"/>
        <end position="121"/>
    </location>
</feature>
<dbReference type="Pfam" id="PF01258">
    <property type="entry name" value="zf-dskA_traR"/>
    <property type="match status" value="1"/>
</dbReference>
<evidence type="ECO:0000259" key="6">
    <source>
        <dbReference type="Pfam" id="PF21157"/>
    </source>
</evidence>
<dbReference type="PROSITE" id="PS01102">
    <property type="entry name" value="ZF_DKSA_1"/>
    <property type="match status" value="1"/>
</dbReference>
<dbReference type="EMBL" id="FNTJ01000003">
    <property type="protein sequence ID" value="SED31808.1"/>
    <property type="molecule type" value="Genomic_DNA"/>
</dbReference>
<evidence type="ECO:0000256" key="1">
    <source>
        <dbReference type="ARBA" id="ARBA00022723"/>
    </source>
</evidence>
<name>A0A1H4ZQ61_9PSED</name>
<feature type="domain" description="Zinc finger DksA/TraR C4-type" evidence="5">
    <location>
        <begin position="92"/>
        <end position="121"/>
    </location>
</feature>
<keyword evidence="2" id="KW-0863">Zinc-finger</keyword>
<accession>A0A1H4ZQ61</accession>
<dbReference type="InterPro" id="IPR020458">
    <property type="entry name" value="Znf_DskA_TraR_CS"/>
</dbReference>
<reference evidence="8" key="1">
    <citation type="submission" date="2016-10" db="EMBL/GenBank/DDBJ databases">
        <authorList>
            <person name="Varghese N."/>
            <person name="Submissions S."/>
        </authorList>
    </citation>
    <scope>NUCLEOTIDE SEQUENCE [LARGE SCALE GENOMIC DNA]</scope>
    <source>
        <strain evidence="8">DSM 9751</strain>
    </source>
</reference>
<dbReference type="PROSITE" id="PS51128">
    <property type="entry name" value="ZF_DKSA_2"/>
    <property type="match status" value="1"/>
</dbReference>
<organism evidence="7 8">
    <name type="scientific">Pseudomonas saponiphila</name>
    <dbReference type="NCBI Taxonomy" id="556534"/>
    <lineage>
        <taxon>Bacteria</taxon>
        <taxon>Pseudomonadati</taxon>
        <taxon>Pseudomonadota</taxon>
        <taxon>Gammaproteobacteria</taxon>
        <taxon>Pseudomonadales</taxon>
        <taxon>Pseudomonadaceae</taxon>
        <taxon>Pseudomonas</taxon>
    </lineage>
</organism>
<dbReference type="AlphaFoldDB" id="A0A1H4ZQ61"/>
<dbReference type="RefSeq" id="WP_092320740.1">
    <property type="nucleotide sequence ID" value="NZ_FNTJ01000003.1"/>
</dbReference>
<gene>
    <name evidence="7" type="ORF">SAMN05216178_6760</name>
</gene>
<evidence type="ECO:0000256" key="2">
    <source>
        <dbReference type="ARBA" id="ARBA00022771"/>
    </source>
</evidence>
<keyword evidence="8" id="KW-1185">Reference proteome</keyword>
<dbReference type="InterPro" id="IPR048489">
    <property type="entry name" value="DksA_N"/>
</dbReference>
<dbReference type="PANTHER" id="PTHR33823">
    <property type="entry name" value="RNA POLYMERASE-BINDING TRANSCRIPTION FACTOR DKSA-RELATED"/>
    <property type="match status" value="1"/>
</dbReference>
<dbReference type="InterPro" id="IPR037187">
    <property type="entry name" value="DnaK_N"/>
</dbReference>
<sequence length="136" mass="15385">MHVEKPANPLPQGEYMGAEQTEFFRKLLLEKHADLSQRISDHVKGMQVQERVSDDLDKAALEYEHSVGIRLLDRLRADLAAVTAAIKRLSAGDYGYCESTGLEIGVDRLLLNPAATLCFEAMQYRELQEKHLRRSS</sequence>
<proteinExistence type="predicted"/>
<dbReference type="Pfam" id="PF21157">
    <property type="entry name" value="DksA_N"/>
    <property type="match status" value="1"/>
</dbReference>
<dbReference type="Proteomes" id="UP000198982">
    <property type="component" value="Unassembled WGS sequence"/>
</dbReference>
<dbReference type="PANTHER" id="PTHR33823:SF2">
    <property type="entry name" value="RNA POLYMERASE-BINDING TRANSCRIPTION FACTOR DKSA"/>
    <property type="match status" value="1"/>
</dbReference>
<dbReference type="InterPro" id="IPR000962">
    <property type="entry name" value="Znf_DskA_TraR"/>
</dbReference>
<evidence type="ECO:0000313" key="7">
    <source>
        <dbReference type="EMBL" id="SED31808.1"/>
    </source>
</evidence>
<feature type="domain" description="DnaK suppressor protein DksA N-terminal" evidence="6">
    <location>
        <begin position="20"/>
        <end position="88"/>
    </location>
</feature>
<evidence type="ECO:0000256" key="3">
    <source>
        <dbReference type="ARBA" id="ARBA00022833"/>
    </source>
</evidence>
<evidence type="ECO:0000313" key="8">
    <source>
        <dbReference type="Proteomes" id="UP000198982"/>
    </source>
</evidence>
<protein>
    <submittedName>
        <fullName evidence="7">Transcriptional regulator, TraR/DksA family</fullName>
    </submittedName>
</protein>
<keyword evidence="3" id="KW-0862">Zinc</keyword>
<evidence type="ECO:0000256" key="4">
    <source>
        <dbReference type="PROSITE-ProRule" id="PRU00510"/>
    </source>
</evidence>
<dbReference type="SUPFAM" id="SSF109635">
    <property type="entry name" value="DnaK suppressor protein DksA, alpha-hairpin domain"/>
    <property type="match status" value="1"/>
</dbReference>
<dbReference type="SUPFAM" id="SSF57716">
    <property type="entry name" value="Glucocorticoid receptor-like (DNA-binding domain)"/>
    <property type="match status" value="1"/>
</dbReference>
<dbReference type="GO" id="GO:0008270">
    <property type="term" value="F:zinc ion binding"/>
    <property type="evidence" value="ECO:0007669"/>
    <property type="project" value="UniProtKB-KW"/>
</dbReference>
<dbReference type="Gene3D" id="1.20.120.910">
    <property type="entry name" value="DksA, coiled-coil domain"/>
    <property type="match status" value="1"/>
</dbReference>